<organism evidence="1">
    <name type="scientific">freshwater sediment metagenome</name>
    <dbReference type="NCBI Taxonomy" id="556182"/>
    <lineage>
        <taxon>unclassified sequences</taxon>
        <taxon>metagenomes</taxon>
        <taxon>ecological metagenomes</taxon>
    </lineage>
</organism>
<protein>
    <submittedName>
        <fullName evidence="1">Uncharacterized protein</fullName>
    </submittedName>
</protein>
<sequence>MALDCRVATLLAMTDFAVASYHGRLGLFIDRPRAAGARRACFILARLPSHWAYQPKIRQSAQ</sequence>
<reference evidence="1" key="1">
    <citation type="submission" date="2023-07" db="EMBL/GenBank/DDBJ databases">
        <authorList>
            <person name="Pelsma A.J. K."/>
        </authorList>
    </citation>
    <scope>NUCLEOTIDE SEQUENCE</scope>
</reference>
<name>A0AA48LWZ4_9ZZZZ</name>
<dbReference type="EMBL" id="OY288114">
    <property type="protein sequence ID" value="CAJ0850541.1"/>
    <property type="molecule type" value="Genomic_DNA"/>
</dbReference>
<accession>A0AA48LWZ4</accession>
<proteinExistence type="predicted"/>
<dbReference type="AlphaFoldDB" id="A0AA48LWZ4"/>
<evidence type="ECO:0000313" key="1">
    <source>
        <dbReference type="EMBL" id="CAJ0850541.1"/>
    </source>
</evidence>
<gene>
    <name evidence="1" type="ORF">AMST5_00284</name>
</gene>